<evidence type="ECO:0000256" key="2">
    <source>
        <dbReference type="PROSITE-ProRule" id="PRU00708"/>
    </source>
</evidence>
<evidence type="ECO:0008006" key="5">
    <source>
        <dbReference type="Google" id="ProtNLM"/>
    </source>
</evidence>
<feature type="repeat" description="PPR" evidence="2">
    <location>
        <begin position="380"/>
        <end position="410"/>
    </location>
</feature>
<dbReference type="Pfam" id="PF01535">
    <property type="entry name" value="PPR"/>
    <property type="match status" value="3"/>
</dbReference>
<feature type="repeat" description="PPR" evidence="2">
    <location>
        <begin position="310"/>
        <end position="344"/>
    </location>
</feature>
<dbReference type="FunFam" id="1.25.40.10:FF:000090">
    <property type="entry name" value="Pentatricopeptide repeat-containing protein, chloroplastic"/>
    <property type="match status" value="1"/>
</dbReference>
<reference evidence="3" key="1">
    <citation type="submission" date="2021-01" db="UniProtKB">
        <authorList>
            <consortium name="EnsemblPlants"/>
        </authorList>
    </citation>
    <scope>IDENTIFICATION</scope>
</reference>
<proteinExistence type="predicted"/>
<dbReference type="PROSITE" id="PS51375">
    <property type="entry name" value="PPR"/>
    <property type="match status" value="4"/>
</dbReference>
<dbReference type="InterPro" id="IPR046960">
    <property type="entry name" value="PPR_At4g14850-like_plant"/>
</dbReference>
<dbReference type="Gene3D" id="1.25.40.10">
    <property type="entry name" value="Tetratricopeptide repeat domain"/>
    <property type="match status" value="3"/>
</dbReference>
<dbReference type="GO" id="GO:0003723">
    <property type="term" value="F:RNA binding"/>
    <property type="evidence" value="ECO:0007669"/>
    <property type="project" value="InterPro"/>
</dbReference>
<dbReference type="FunFam" id="1.25.40.10:FF:000351">
    <property type="entry name" value="Pentatricopeptide repeat-containing protein"/>
    <property type="match status" value="1"/>
</dbReference>
<keyword evidence="4" id="KW-1185">Reference proteome</keyword>
<organism evidence="3 4">
    <name type="scientific">Kalanchoe fedtschenkoi</name>
    <name type="common">Lavender scallops</name>
    <name type="synonym">South American air plant</name>
    <dbReference type="NCBI Taxonomy" id="63787"/>
    <lineage>
        <taxon>Eukaryota</taxon>
        <taxon>Viridiplantae</taxon>
        <taxon>Streptophyta</taxon>
        <taxon>Embryophyta</taxon>
        <taxon>Tracheophyta</taxon>
        <taxon>Spermatophyta</taxon>
        <taxon>Magnoliopsida</taxon>
        <taxon>eudicotyledons</taxon>
        <taxon>Gunneridae</taxon>
        <taxon>Pentapetalae</taxon>
        <taxon>Saxifragales</taxon>
        <taxon>Crassulaceae</taxon>
        <taxon>Kalanchoe</taxon>
    </lineage>
</organism>
<dbReference type="InterPro" id="IPR002885">
    <property type="entry name" value="PPR_rpt"/>
</dbReference>
<dbReference type="Pfam" id="PF13041">
    <property type="entry name" value="PPR_2"/>
    <property type="match status" value="3"/>
</dbReference>
<feature type="repeat" description="PPR" evidence="2">
    <location>
        <begin position="411"/>
        <end position="445"/>
    </location>
</feature>
<dbReference type="AlphaFoldDB" id="A0A7N0UYC9"/>
<accession>A0A7N0UYC9</accession>
<dbReference type="Pfam" id="PF20431">
    <property type="entry name" value="E_motif"/>
    <property type="match status" value="1"/>
</dbReference>
<evidence type="ECO:0000313" key="4">
    <source>
        <dbReference type="Proteomes" id="UP000594263"/>
    </source>
</evidence>
<dbReference type="PANTHER" id="PTHR47926:SF341">
    <property type="entry name" value="PENTATRICOPEPTIDE REPEAT-CONTAINING PROTEIN"/>
    <property type="match status" value="1"/>
</dbReference>
<dbReference type="NCBIfam" id="TIGR00756">
    <property type="entry name" value="PPR"/>
    <property type="match status" value="1"/>
</dbReference>
<dbReference type="OMA" id="GLWEDKG"/>
<sequence>MKFGRLRSLEECRGYKSCAHYVVRRFETYFCSRWPAVRSCLEIFEIDYYQRSLQLHRIIDRGAEAGGDLRTGKLVLTHLVKLGSDYRLTSIWNKVVAMWCKRGEIGFAQRVFDEMPGRDTVSYNTLVSAHVRGECEMFQVFRIYSKMVDEGVKPNHITFAALIGACDVEASSSLRLAFHGLVLRLGVSCDEYVGSAIVDGYAKGKRLDDAVKAFDEIAVADNNCKIRAFNIFDRMMCGNVDFDEFTLTSVVKTCTEPGDLSCGMQIHCCAEKLGFGSATAIGNSLVTMYARCEQRLEAALKVFQEIRSPNVISWTAIIAGLMQDGQNVQAIDLYKRMLTSGLNENQFTFASIIPAIGHSANFEQGRQIHGRTAVSCFGSDVTVNNALIDMYSKCGSLDDAQLVFKKMGKHDAVSCTTMITALGQHGMGKEALEILKEMTAEKLQPDSVTFLSCLSACSHSGLLDEGITLFRSMLQVYNVKPRKEHFSCVVDMLGRAGRLSEAETFIRAVGVESDVLVWEALLGACRLHGEMKLGQKSAKKIMELKPTIHGPYILLSDMYAAKGMWQDKRLVRDRLAVKGMKKEPGGSWIH</sequence>
<keyword evidence="1" id="KW-0677">Repeat</keyword>
<name>A0A7N0UYC9_KALFE</name>
<protein>
    <recommendedName>
        <fullName evidence="5">Pentatricopeptide repeat-containing protein</fullName>
    </recommendedName>
</protein>
<dbReference type="PANTHER" id="PTHR47926">
    <property type="entry name" value="PENTATRICOPEPTIDE REPEAT-CONTAINING PROTEIN"/>
    <property type="match status" value="1"/>
</dbReference>
<evidence type="ECO:0000313" key="3">
    <source>
        <dbReference type="EnsemblPlants" id="Kaladp0089s0086.1.v1.1"/>
    </source>
</evidence>
<dbReference type="InterPro" id="IPR046848">
    <property type="entry name" value="E_motif"/>
</dbReference>
<dbReference type="InterPro" id="IPR011990">
    <property type="entry name" value="TPR-like_helical_dom_sf"/>
</dbReference>
<evidence type="ECO:0000256" key="1">
    <source>
        <dbReference type="ARBA" id="ARBA00022737"/>
    </source>
</evidence>
<dbReference type="Proteomes" id="UP000594263">
    <property type="component" value="Unplaced"/>
</dbReference>
<feature type="repeat" description="PPR" evidence="2">
    <location>
        <begin position="119"/>
        <end position="154"/>
    </location>
</feature>
<dbReference type="Gramene" id="Kaladp0089s0086.1.v1.1">
    <property type="protein sequence ID" value="Kaladp0089s0086.1.v1.1"/>
    <property type="gene ID" value="Kaladp0089s0086.v1.1"/>
</dbReference>
<dbReference type="GO" id="GO:0009451">
    <property type="term" value="P:RNA modification"/>
    <property type="evidence" value="ECO:0007669"/>
    <property type="project" value="InterPro"/>
</dbReference>
<dbReference type="EnsemblPlants" id="Kaladp0089s0086.1.v1.1">
    <property type="protein sequence ID" value="Kaladp0089s0086.1.v1.1"/>
    <property type="gene ID" value="Kaladp0089s0086.v1.1"/>
</dbReference>